<feature type="non-terminal residue" evidence="1">
    <location>
        <position position="132"/>
    </location>
</feature>
<comment type="caution">
    <text evidence="1">The sequence shown here is derived from an EMBL/GenBank/DDBJ whole genome shotgun (WGS) entry which is preliminary data.</text>
</comment>
<gene>
    <name evidence="1" type="ORF">JOL79_32440</name>
</gene>
<sequence>MPGARHDATNELVRHHPELVQHLLQTVGGIPLPDNVPLHIHSGELNDRISTNRHADTLILAGPPHDPHYGLICEIETRLSEPKLHQALRYAATVWLRLDKPVHVLFITPNTTGDRYNRPLTLNAGGLTLTLT</sequence>
<reference evidence="1" key="1">
    <citation type="submission" date="2021-02" db="EMBL/GenBank/DDBJ databases">
        <title>Draft genome sequence of Microbispora sp. RL4-1S isolated from rice leaves in Thailand.</title>
        <authorList>
            <person name="Muangham S."/>
            <person name="Duangmal K."/>
        </authorList>
    </citation>
    <scope>NUCLEOTIDE SEQUENCE</scope>
    <source>
        <strain evidence="1">RL4-1S</strain>
    </source>
</reference>
<evidence type="ECO:0000313" key="1">
    <source>
        <dbReference type="EMBL" id="MBP2708500.1"/>
    </source>
</evidence>
<dbReference type="EMBL" id="JAFCNB010000034">
    <property type="protein sequence ID" value="MBP2708500.1"/>
    <property type="molecule type" value="Genomic_DNA"/>
</dbReference>
<organism evidence="1 2">
    <name type="scientific">Microbispora oryzae</name>
    <dbReference type="NCBI Taxonomy" id="2806554"/>
    <lineage>
        <taxon>Bacteria</taxon>
        <taxon>Bacillati</taxon>
        <taxon>Actinomycetota</taxon>
        <taxon>Actinomycetes</taxon>
        <taxon>Streptosporangiales</taxon>
        <taxon>Streptosporangiaceae</taxon>
        <taxon>Microbispora</taxon>
    </lineage>
</organism>
<accession>A0A940WMR2</accession>
<keyword evidence="2" id="KW-1185">Reference proteome</keyword>
<name>A0A940WMR2_9ACTN</name>
<evidence type="ECO:0000313" key="2">
    <source>
        <dbReference type="Proteomes" id="UP000674234"/>
    </source>
</evidence>
<protein>
    <submittedName>
        <fullName evidence="1">Uncharacterized protein</fullName>
    </submittedName>
</protein>
<dbReference type="Proteomes" id="UP000674234">
    <property type="component" value="Unassembled WGS sequence"/>
</dbReference>
<dbReference type="AlphaFoldDB" id="A0A940WMR2"/>
<proteinExistence type="predicted"/>